<evidence type="ECO:0000256" key="1">
    <source>
        <dbReference type="NCBIfam" id="TIGR01796"/>
    </source>
</evidence>
<dbReference type="PANTHER" id="PTHR21164:SF0">
    <property type="entry name" value="CHORISMATE MUTASE AROH"/>
    <property type="match status" value="1"/>
</dbReference>
<dbReference type="GO" id="GO:0008652">
    <property type="term" value="P:amino acid biosynthetic process"/>
    <property type="evidence" value="ECO:0007669"/>
    <property type="project" value="UniProtKB-UniRule"/>
</dbReference>
<evidence type="ECO:0000256" key="3">
    <source>
        <dbReference type="PROSITE-ProRule" id="PRU00514"/>
    </source>
</evidence>
<dbReference type="PANTHER" id="PTHR21164">
    <property type="entry name" value="CHORISMATE MUTASE"/>
    <property type="match status" value="1"/>
</dbReference>
<sequence>METVKAFRGATTVDANTREEILAATRELLTELIGRNKIDPRRVISVIFTATPDLNAAFPAEAARQLGYNDWALLDSVEMAVPGALPRCIRVLLHAYHGDANQEVHHVYLRAAKGLRPDRVPAGD</sequence>
<dbReference type="GO" id="GO:0004106">
    <property type="term" value="F:chorismate mutase activity"/>
    <property type="evidence" value="ECO:0007669"/>
    <property type="project" value="UniProtKB-UniRule"/>
</dbReference>
<dbReference type="Gene3D" id="3.30.1330.40">
    <property type="entry name" value="RutC-like"/>
    <property type="match status" value="1"/>
</dbReference>
<keyword evidence="3 4" id="KW-0413">Isomerase</keyword>
<evidence type="ECO:0000313" key="5">
    <source>
        <dbReference type="Proteomes" id="UP000657177"/>
    </source>
</evidence>
<dbReference type="PROSITE" id="PS51167">
    <property type="entry name" value="CHORISMATE_MUT_1"/>
    <property type="match status" value="1"/>
</dbReference>
<dbReference type="GO" id="GO:0046417">
    <property type="term" value="P:chorismate metabolic process"/>
    <property type="evidence" value="ECO:0007669"/>
    <property type="project" value="TreeGrafter"/>
</dbReference>
<reference evidence="4" key="1">
    <citation type="submission" date="2020-06" db="EMBL/GenBank/DDBJ databases">
        <title>Novel chitinolytic bacterium.</title>
        <authorList>
            <person name="Ungkulpasvich U."/>
            <person name="Kosugi A."/>
            <person name="Uke A."/>
        </authorList>
    </citation>
    <scope>NUCLEOTIDE SEQUENCE</scope>
    <source>
        <strain evidence="4">UUS1-1</strain>
    </source>
</reference>
<comment type="catalytic activity">
    <reaction evidence="3">
        <text>chorismate = prephenate</text>
        <dbReference type="Rhea" id="RHEA:13897"/>
        <dbReference type="ChEBI" id="CHEBI:29748"/>
        <dbReference type="ChEBI" id="CHEBI:29934"/>
        <dbReference type="EC" id="5.4.99.5"/>
    </reaction>
</comment>
<dbReference type="GO" id="GO:0009073">
    <property type="term" value="P:aromatic amino acid family biosynthetic process"/>
    <property type="evidence" value="ECO:0007669"/>
    <property type="project" value="UniProtKB-UniRule"/>
</dbReference>
<dbReference type="EMBL" id="JAAKDE010000003">
    <property type="protein sequence ID" value="MBA2132234.1"/>
    <property type="molecule type" value="Genomic_DNA"/>
</dbReference>
<dbReference type="InterPro" id="IPR008243">
    <property type="entry name" value="Chorismate_mutase_AroH"/>
</dbReference>
<dbReference type="InterPro" id="IPR035959">
    <property type="entry name" value="RutC-like_sf"/>
</dbReference>
<protein>
    <recommendedName>
        <fullName evidence="1 3">chorismate mutase</fullName>
        <ecNumber evidence="1 3">5.4.99.5</ecNumber>
    </recommendedName>
</protein>
<evidence type="ECO:0000256" key="2">
    <source>
        <dbReference type="PIRSR" id="PIRSR005965-1"/>
    </source>
</evidence>
<dbReference type="NCBIfam" id="TIGR01796">
    <property type="entry name" value="CM_mono_aroH"/>
    <property type="match status" value="1"/>
</dbReference>
<dbReference type="CDD" id="cd02185">
    <property type="entry name" value="AroH"/>
    <property type="match status" value="1"/>
</dbReference>
<dbReference type="UniPathway" id="UPA00120">
    <property type="reaction ID" value="UER00203"/>
</dbReference>
<comment type="caution">
    <text evidence="4">The sequence shown here is derived from an EMBL/GenBank/DDBJ whole genome shotgun (WGS) entry which is preliminary data.</text>
</comment>
<accession>A0A8J6HZZ2</accession>
<dbReference type="AlphaFoldDB" id="A0A8J6HZZ2"/>
<keyword evidence="2 3" id="KW-0057">Aromatic amino acid biosynthesis</keyword>
<evidence type="ECO:0000313" key="4">
    <source>
        <dbReference type="EMBL" id="MBA2132234.1"/>
    </source>
</evidence>
<feature type="binding site" evidence="2">
    <location>
        <position position="108"/>
    </location>
    <ligand>
        <name>prephenate</name>
        <dbReference type="ChEBI" id="CHEBI:29934"/>
    </ligand>
</feature>
<feature type="binding site" evidence="2">
    <location>
        <position position="90"/>
    </location>
    <ligand>
        <name>prephenate</name>
        <dbReference type="ChEBI" id="CHEBI:29934"/>
    </ligand>
</feature>
<name>A0A8J6HZZ2_9FIRM</name>
<organism evidence="4 5">
    <name type="scientific">Capillibacterium thermochitinicola</name>
    <dbReference type="NCBI Taxonomy" id="2699427"/>
    <lineage>
        <taxon>Bacteria</taxon>
        <taxon>Bacillati</taxon>
        <taxon>Bacillota</taxon>
        <taxon>Capillibacterium</taxon>
    </lineage>
</organism>
<dbReference type="PIRSF" id="PIRSF005965">
    <property type="entry name" value="Chor_mut_AroH"/>
    <property type="match status" value="1"/>
</dbReference>
<keyword evidence="2 3" id="KW-0028">Amino-acid biosynthesis</keyword>
<gene>
    <name evidence="4" type="primary">aroH</name>
    <name evidence="4" type="ORF">G5B42_01530</name>
</gene>
<dbReference type="RefSeq" id="WP_181338691.1">
    <property type="nucleotide sequence ID" value="NZ_JAAKDE010000003.1"/>
</dbReference>
<keyword evidence="5" id="KW-1185">Reference proteome</keyword>
<proteinExistence type="predicted"/>
<dbReference type="Pfam" id="PF07736">
    <property type="entry name" value="CM_1"/>
    <property type="match status" value="1"/>
</dbReference>
<feature type="binding site" evidence="2">
    <location>
        <position position="8"/>
    </location>
    <ligand>
        <name>prephenate</name>
        <dbReference type="ChEBI" id="CHEBI:29934"/>
    </ligand>
</feature>
<dbReference type="SUPFAM" id="SSF55298">
    <property type="entry name" value="YjgF-like"/>
    <property type="match status" value="1"/>
</dbReference>
<dbReference type="Proteomes" id="UP000657177">
    <property type="component" value="Unassembled WGS sequence"/>
</dbReference>
<dbReference type="EC" id="5.4.99.5" evidence="1 3"/>